<dbReference type="AlphaFoldDB" id="A0A024UA64"/>
<dbReference type="GeneID" id="20083039"/>
<proteinExistence type="predicted"/>
<sequence length="266" mass="29816">MTKVRMAMDERAMIDQLSDMVAYSISEDDIQIVLAECDGDIMKALDELLNLKAIQKMDVADESPRHNTELDGQLQWNLFTKELESYGLDDQACRELIQVLKERRGAGKLLSLAIVLELLDSMNVADEHPLKELQNRYPMIPLSIIEESFECNNFNLHETMKALVETKSLLNESGTLETFSYAAVAKPSAQPVAPPPPEVNCKYEFPTLTKLQRGKSKEALSVWHKSLHGLPTGGRGTLTTRMKLELLQSSFPTIDTDIVCTVVLVH</sequence>
<accession>A0A024UA64</accession>
<gene>
    <name evidence="1" type="ORF">H310_05989</name>
</gene>
<name>A0A024UA64_9STRA</name>
<protein>
    <submittedName>
        <fullName evidence="1">Uncharacterized protein</fullName>
    </submittedName>
</protein>
<dbReference type="STRING" id="157072.A0A024UA64"/>
<dbReference type="InterPro" id="IPR009060">
    <property type="entry name" value="UBA-like_sf"/>
</dbReference>
<dbReference type="EMBL" id="KI913961">
    <property type="protein sequence ID" value="ETW02488.1"/>
    <property type="molecule type" value="Genomic_DNA"/>
</dbReference>
<organism evidence="1">
    <name type="scientific">Aphanomyces invadans</name>
    <dbReference type="NCBI Taxonomy" id="157072"/>
    <lineage>
        <taxon>Eukaryota</taxon>
        <taxon>Sar</taxon>
        <taxon>Stramenopiles</taxon>
        <taxon>Oomycota</taxon>
        <taxon>Saprolegniomycetes</taxon>
        <taxon>Saprolegniales</taxon>
        <taxon>Verrucalvaceae</taxon>
        <taxon>Aphanomyces</taxon>
    </lineage>
</organism>
<dbReference type="RefSeq" id="XP_008869093.1">
    <property type="nucleotide sequence ID" value="XM_008870871.1"/>
</dbReference>
<reference evidence="1" key="1">
    <citation type="submission" date="2013-12" db="EMBL/GenBank/DDBJ databases">
        <title>The Genome Sequence of Aphanomyces invadans NJM9701.</title>
        <authorList>
            <consortium name="The Broad Institute Genomics Platform"/>
            <person name="Russ C."/>
            <person name="Tyler B."/>
            <person name="van West P."/>
            <person name="Dieguez-Uribeondo J."/>
            <person name="Young S.K."/>
            <person name="Zeng Q."/>
            <person name="Gargeya S."/>
            <person name="Fitzgerald M."/>
            <person name="Abouelleil A."/>
            <person name="Alvarado L."/>
            <person name="Chapman S.B."/>
            <person name="Gainer-Dewar J."/>
            <person name="Goldberg J."/>
            <person name="Griggs A."/>
            <person name="Gujja S."/>
            <person name="Hansen M."/>
            <person name="Howarth C."/>
            <person name="Imamovic A."/>
            <person name="Ireland A."/>
            <person name="Larimer J."/>
            <person name="McCowan C."/>
            <person name="Murphy C."/>
            <person name="Pearson M."/>
            <person name="Poon T.W."/>
            <person name="Priest M."/>
            <person name="Roberts A."/>
            <person name="Saif S."/>
            <person name="Shea T."/>
            <person name="Sykes S."/>
            <person name="Wortman J."/>
            <person name="Nusbaum C."/>
            <person name="Birren B."/>
        </authorList>
    </citation>
    <scope>NUCLEOTIDE SEQUENCE [LARGE SCALE GENOMIC DNA]</scope>
    <source>
        <strain evidence="1">NJM9701</strain>
    </source>
</reference>
<dbReference type="VEuPathDB" id="FungiDB:H310_05989"/>
<evidence type="ECO:0000313" key="1">
    <source>
        <dbReference type="EMBL" id="ETW02488.1"/>
    </source>
</evidence>
<dbReference type="SUPFAM" id="SSF46934">
    <property type="entry name" value="UBA-like"/>
    <property type="match status" value="1"/>
</dbReference>
<dbReference type="OrthoDB" id="3231855at2759"/>